<name>A0ABN1UF05_9ACTN</name>
<protein>
    <submittedName>
        <fullName evidence="2">VTC domain-containing protein</fullName>
    </submittedName>
</protein>
<evidence type="ECO:0000259" key="1">
    <source>
        <dbReference type="Pfam" id="PF09359"/>
    </source>
</evidence>
<dbReference type="EMBL" id="BAAAJE010000015">
    <property type="protein sequence ID" value="GAA1148550.1"/>
    <property type="molecule type" value="Genomic_DNA"/>
</dbReference>
<sequence length="272" mass="29491">MSLAELLPLDELAPVDLATVMSVAALARRVDRKYLVPIEDAARLVRGLADSHHVLRIAGRRATTYRSTYLDTGELRLCRDHLQGRRLRWKARSRLYLEDGLCRFEVKVRGARGETVKHAVDLDPSSYGGCGPAERAFIAAVLGEDHPAVPQLRPVLEIGYTRATLVDLRAGTRLTIDHGVLGRPTRARTPVLAAASVAVDTGLVIVETKSGPRPGAGDRLLARMGHRPLALSKYATSAALLAPDIADNQVRRLVGRGVRVHDESALTGQEAS</sequence>
<proteinExistence type="predicted"/>
<dbReference type="Proteomes" id="UP001499979">
    <property type="component" value="Unassembled WGS sequence"/>
</dbReference>
<organism evidence="2 3">
    <name type="scientific">Nocardioides aquiterrae</name>
    <dbReference type="NCBI Taxonomy" id="203799"/>
    <lineage>
        <taxon>Bacteria</taxon>
        <taxon>Bacillati</taxon>
        <taxon>Actinomycetota</taxon>
        <taxon>Actinomycetes</taxon>
        <taxon>Propionibacteriales</taxon>
        <taxon>Nocardioidaceae</taxon>
        <taxon>Nocardioides</taxon>
    </lineage>
</organism>
<dbReference type="RefSeq" id="WP_343908299.1">
    <property type="nucleotide sequence ID" value="NZ_BAAAJE010000015.1"/>
</dbReference>
<dbReference type="CDD" id="cd07750">
    <property type="entry name" value="PolyPPase_VTC_like"/>
    <property type="match status" value="1"/>
</dbReference>
<comment type="caution">
    <text evidence="2">The sequence shown here is derived from an EMBL/GenBank/DDBJ whole genome shotgun (WGS) entry which is preliminary data.</text>
</comment>
<gene>
    <name evidence="2" type="ORF">GCM10009606_29050</name>
</gene>
<evidence type="ECO:0000313" key="3">
    <source>
        <dbReference type="Proteomes" id="UP001499979"/>
    </source>
</evidence>
<reference evidence="2 3" key="1">
    <citation type="journal article" date="2019" name="Int. J. Syst. Evol. Microbiol.">
        <title>The Global Catalogue of Microorganisms (GCM) 10K type strain sequencing project: providing services to taxonomists for standard genome sequencing and annotation.</title>
        <authorList>
            <consortium name="The Broad Institute Genomics Platform"/>
            <consortium name="The Broad Institute Genome Sequencing Center for Infectious Disease"/>
            <person name="Wu L."/>
            <person name="Ma J."/>
        </authorList>
    </citation>
    <scope>NUCLEOTIDE SEQUENCE [LARGE SCALE GENOMIC DNA]</scope>
    <source>
        <strain evidence="2 3">JCM 11813</strain>
    </source>
</reference>
<accession>A0ABN1UF05</accession>
<dbReference type="Pfam" id="PF09359">
    <property type="entry name" value="VTC"/>
    <property type="match status" value="1"/>
</dbReference>
<feature type="domain" description="VTC" evidence="1">
    <location>
        <begin position="29"/>
        <end position="241"/>
    </location>
</feature>
<keyword evidence="3" id="KW-1185">Reference proteome</keyword>
<dbReference type="InterPro" id="IPR018966">
    <property type="entry name" value="VTC_domain"/>
</dbReference>
<evidence type="ECO:0000313" key="2">
    <source>
        <dbReference type="EMBL" id="GAA1148550.1"/>
    </source>
</evidence>